<protein>
    <submittedName>
        <fullName evidence="1">Uncharacterized protein</fullName>
    </submittedName>
</protein>
<dbReference type="AlphaFoldDB" id="A0AAD4RY16"/>
<accession>A0AAD4RY16</accession>
<feature type="non-terminal residue" evidence="1">
    <location>
        <position position="1"/>
    </location>
</feature>
<evidence type="ECO:0000313" key="1">
    <source>
        <dbReference type="EMBL" id="KAI3839868.1"/>
    </source>
</evidence>
<evidence type="ECO:0000313" key="2">
    <source>
        <dbReference type="Proteomes" id="UP001202328"/>
    </source>
</evidence>
<name>A0AAD4RY16_9MAGN</name>
<gene>
    <name evidence="1" type="ORF">MKW98_010173</name>
</gene>
<dbReference type="Proteomes" id="UP001202328">
    <property type="component" value="Unassembled WGS sequence"/>
</dbReference>
<comment type="caution">
    <text evidence="1">The sequence shown here is derived from an EMBL/GenBank/DDBJ whole genome shotgun (WGS) entry which is preliminary data.</text>
</comment>
<proteinExistence type="predicted"/>
<reference evidence="1" key="1">
    <citation type="submission" date="2022-04" db="EMBL/GenBank/DDBJ databases">
        <title>A functionally conserved STORR gene fusion in Papaver species that diverged 16.8 million years ago.</title>
        <authorList>
            <person name="Catania T."/>
        </authorList>
    </citation>
    <scope>NUCLEOTIDE SEQUENCE</scope>
    <source>
        <strain evidence="1">S-188037</strain>
    </source>
</reference>
<organism evidence="1 2">
    <name type="scientific">Papaver atlanticum</name>
    <dbReference type="NCBI Taxonomy" id="357466"/>
    <lineage>
        <taxon>Eukaryota</taxon>
        <taxon>Viridiplantae</taxon>
        <taxon>Streptophyta</taxon>
        <taxon>Embryophyta</taxon>
        <taxon>Tracheophyta</taxon>
        <taxon>Spermatophyta</taxon>
        <taxon>Magnoliopsida</taxon>
        <taxon>Ranunculales</taxon>
        <taxon>Papaveraceae</taxon>
        <taxon>Papaveroideae</taxon>
        <taxon>Papaver</taxon>
    </lineage>
</organism>
<sequence length="176" mass="19049">GKYVCVDGDGTVPVESAKADGLKAEARVGVPGEHRGIICDRHVFRILKHWLKAGDLDPFYNPLNDYVILPTAFEIEKKLHLEEDIRGGGGRPKVVVTSLKEEWEIIPKDYDSIQEEEDTQGVTTSENEAPLLKASVSVSHVGLKEVKQNHVELRGGGGGTLSVKCTSTATATAMAN</sequence>
<dbReference type="EMBL" id="JAJJMB010017331">
    <property type="protein sequence ID" value="KAI3839868.1"/>
    <property type="molecule type" value="Genomic_DNA"/>
</dbReference>
<keyword evidence="2" id="KW-1185">Reference proteome</keyword>